<gene>
    <name evidence="1" type="ORF">KUDE01_028254</name>
</gene>
<dbReference type="PANTHER" id="PTHR46704">
    <property type="entry name" value="CXC DOMAIN-CONTAINING PROTEIN-RELATED"/>
    <property type="match status" value="1"/>
</dbReference>
<sequence>MNNLNLVLAPLISNWVVDSRKRRRLWCSQQGLLWVPALESTQQEADTRILLHTLYSVQNEGVDRVVIHANDTDIITTCLYYGATHLSDLTELWVKTGQNAYLPIHKMVVALGPSQCCALPFIHSLSGRDTTSHPYFTGKKAWFKSSMSLTIPALEEFGENPANAITDDLLNQARDLTITVYTSKADHFEGSDLGKLRAYKFLNNKSTLLKLLPPTENAFLLHLKRAALATIIDKNAHIAKPEIPPCTEFGVPVPSTKPAWPASMNKTISCGCLKGCQKNCSCAKNAVPCYIGCRCQGLATKCRRIHTATLESSDSSCDSENE</sequence>
<dbReference type="AlphaFoldDB" id="A0AAD9F6I1"/>
<dbReference type="PANTHER" id="PTHR46704:SF1">
    <property type="entry name" value="TELOMERE LENGTH REGULATION PROTEIN TEL2 HOMOLOG"/>
    <property type="match status" value="1"/>
</dbReference>
<dbReference type="GO" id="GO:0005840">
    <property type="term" value="C:ribosome"/>
    <property type="evidence" value="ECO:0007669"/>
    <property type="project" value="UniProtKB-KW"/>
</dbReference>
<organism evidence="1 2">
    <name type="scientific">Dissostichus eleginoides</name>
    <name type="common">Patagonian toothfish</name>
    <name type="synonym">Dissostichus amissus</name>
    <dbReference type="NCBI Taxonomy" id="100907"/>
    <lineage>
        <taxon>Eukaryota</taxon>
        <taxon>Metazoa</taxon>
        <taxon>Chordata</taxon>
        <taxon>Craniata</taxon>
        <taxon>Vertebrata</taxon>
        <taxon>Euteleostomi</taxon>
        <taxon>Actinopterygii</taxon>
        <taxon>Neopterygii</taxon>
        <taxon>Teleostei</taxon>
        <taxon>Neoteleostei</taxon>
        <taxon>Acanthomorphata</taxon>
        <taxon>Eupercaria</taxon>
        <taxon>Perciformes</taxon>
        <taxon>Notothenioidei</taxon>
        <taxon>Nototheniidae</taxon>
        <taxon>Dissostichus</taxon>
    </lineage>
</organism>
<dbReference type="Proteomes" id="UP001228049">
    <property type="component" value="Unassembled WGS sequence"/>
</dbReference>
<name>A0AAD9F6I1_DISEL</name>
<evidence type="ECO:0000313" key="2">
    <source>
        <dbReference type="Proteomes" id="UP001228049"/>
    </source>
</evidence>
<keyword evidence="1" id="KW-0689">Ribosomal protein</keyword>
<evidence type="ECO:0000313" key="1">
    <source>
        <dbReference type="EMBL" id="KAK1887465.1"/>
    </source>
</evidence>
<comment type="caution">
    <text evidence="1">The sequence shown here is derived from an EMBL/GenBank/DDBJ whole genome shotgun (WGS) entry which is preliminary data.</text>
</comment>
<protein>
    <submittedName>
        <fullName evidence="1">50S ribosomal protein L22</fullName>
    </submittedName>
</protein>
<keyword evidence="2" id="KW-1185">Reference proteome</keyword>
<reference evidence="1" key="1">
    <citation type="submission" date="2023-04" db="EMBL/GenBank/DDBJ databases">
        <title>Chromosome-level genome of Chaenocephalus aceratus.</title>
        <authorList>
            <person name="Park H."/>
        </authorList>
    </citation>
    <scope>NUCLEOTIDE SEQUENCE</scope>
    <source>
        <strain evidence="1">DE</strain>
        <tissue evidence="1">Muscle</tissue>
    </source>
</reference>
<dbReference type="EMBL" id="JASDAP010000018">
    <property type="protein sequence ID" value="KAK1887465.1"/>
    <property type="molecule type" value="Genomic_DNA"/>
</dbReference>
<accession>A0AAD9F6I1</accession>
<proteinExistence type="predicted"/>
<keyword evidence="1" id="KW-0687">Ribonucleoprotein</keyword>